<name>A0A9E7AK17_9ACTO</name>
<dbReference type="KEGG" id="agh:M3I41_02020"/>
<feature type="transmembrane region" description="Helical" evidence="1">
    <location>
        <begin position="142"/>
        <end position="164"/>
    </location>
</feature>
<evidence type="ECO:0000313" key="3">
    <source>
        <dbReference type="Proteomes" id="UP000830236"/>
    </source>
</evidence>
<reference evidence="2" key="1">
    <citation type="submission" date="2022-05" db="EMBL/GenBank/DDBJ databases">
        <title>Using nanopore sequencing to obtain complete genomes from saliva samples.</title>
        <authorList>
            <person name="Baker J.L."/>
        </authorList>
    </citation>
    <scope>NUCLEOTIDE SEQUENCE</scope>
    <source>
        <strain evidence="2">JCVI-JB-Ag32</strain>
    </source>
</reference>
<evidence type="ECO:0000256" key="1">
    <source>
        <dbReference type="SAM" id="Phobius"/>
    </source>
</evidence>
<accession>A0A9E7AK17</accession>
<protein>
    <submittedName>
        <fullName evidence="2">Uncharacterized protein</fullName>
    </submittedName>
</protein>
<feature type="transmembrane region" description="Helical" evidence="1">
    <location>
        <begin position="59"/>
        <end position="79"/>
    </location>
</feature>
<dbReference type="EMBL" id="CP097095">
    <property type="protein sequence ID" value="UQF80079.1"/>
    <property type="molecule type" value="Genomic_DNA"/>
</dbReference>
<organism evidence="2 3">
    <name type="scientific">Actinomyces graevenitzii</name>
    <dbReference type="NCBI Taxonomy" id="55565"/>
    <lineage>
        <taxon>Bacteria</taxon>
        <taxon>Bacillati</taxon>
        <taxon>Actinomycetota</taxon>
        <taxon>Actinomycetes</taxon>
        <taxon>Actinomycetales</taxon>
        <taxon>Actinomycetaceae</taxon>
        <taxon>Actinomyces</taxon>
    </lineage>
</organism>
<sequence length="325" mass="37099">MGQVETTQREELRDWLGRLSYILRSSDHLHQKLGHVRKQYKQPDYWQPWKLAQFLANTIKYSGFALLLLFAVVLIPLFIADSKQSGAAKSLVNVAVLIILILLYYGVYKLTYFVTERVLVKKLSSEALERQERMRIRGKERLVLPMAVGHLVPFLLLWLMMAGASTNGPTVANETLMLAIWLFVNLLVGAVASVVTLLLHNHKVRTHNAAETADAEARNLHNQRVYDSEKELVDEINTLVGEFTDTYLGNFPAAYLRPGVVDYMWQLVTNHRASTLQEAINVYEADARQQQLADQQRAILDRQNQILAQQQYANTVLVTNMIMNH</sequence>
<keyword evidence="1" id="KW-0472">Membrane</keyword>
<keyword evidence="1" id="KW-0812">Transmembrane</keyword>
<gene>
    <name evidence="2" type="ORF">M3I41_02020</name>
</gene>
<dbReference type="Proteomes" id="UP000830236">
    <property type="component" value="Chromosome"/>
</dbReference>
<keyword evidence="1" id="KW-1133">Transmembrane helix</keyword>
<feature type="transmembrane region" description="Helical" evidence="1">
    <location>
        <begin position="176"/>
        <end position="199"/>
    </location>
</feature>
<feature type="transmembrane region" description="Helical" evidence="1">
    <location>
        <begin position="91"/>
        <end position="114"/>
    </location>
</feature>
<dbReference type="AlphaFoldDB" id="A0A9E7AK17"/>
<evidence type="ECO:0000313" key="2">
    <source>
        <dbReference type="EMBL" id="UQF80079.1"/>
    </source>
</evidence>
<proteinExistence type="predicted"/>